<dbReference type="InterPro" id="IPR027443">
    <property type="entry name" value="IPNS-like_sf"/>
</dbReference>
<dbReference type="EMBL" id="MU004457">
    <property type="protein sequence ID" value="KAF2650364.1"/>
    <property type="molecule type" value="Genomic_DNA"/>
</dbReference>
<dbReference type="InterPro" id="IPR050231">
    <property type="entry name" value="Iron_ascorbate_oxido_reductase"/>
</dbReference>
<evidence type="ECO:0000313" key="5">
    <source>
        <dbReference type="Proteomes" id="UP000799324"/>
    </source>
</evidence>
<gene>
    <name evidence="4" type="ORF">K491DRAFT_782671</name>
</gene>
<dbReference type="SUPFAM" id="SSF51197">
    <property type="entry name" value="Clavaminate synthase-like"/>
    <property type="match status" value="1"/>
</dbReference>
<sequence length="349" mass="38259">MSTSKYFAQYPSFPSGSSIPIADIPTLYLAKLQAGSDEESLRLYEACRQHGFMLLDLRNSVQGEALLEDGERMFALLEATLTLGQDTLNRYACDPPRDLMGYKRAGVLKTDDGKNDAIDVYTLGQDDILGTVPPRENPEPIESHRGQCQKFIAHAHVIVASILNHLDKHLDLPQGTLAGLCALEKPSATAMRMLLSPAQPADDDRRINFGGHTDIGIITLLFNIVGGLQILPAGANNIDVNWHYIQPEEGCALINIGDTLTEWTGGLLRSCLHRVISPPGDQAQFARRSLAYLVRAEKNATVQRIKGGHVITPLGEGAEEDTRTVDAWATWRARQIMNGELKPQTRGGE</sequence>
<protein>
    <submittedName>
        <fullName evidence="4">Putative oxidoreductase</fullName>
    </submittedName>
</protein>
<keyword evidence="2" id="KW-0408">Iron</keyword>
<dbReference type="InterPro" id="IPR044861">
    <property type="entry name" value="IPNS-like_FE2OG_OXY"/>
</dbReference>
<evidence type="ECO:0000313" key="4">
    <source>
        <dbReference type="EMBL" id="KAF2650364.1"/>
    </source>
</evidence>
<dbReference type="PANTHER" id="PTHR47990">
    <property type="entry name" value="2-OXOGLUTARATE (2OG) AND FE(II)-DEPENDENT OXYGENASE SUPERFAMILY PROTEIN-RELATED"/>
    <property type="match status" value="1"/>
</dbReference>
<dbReference type="GO" id="GO:0016491">
    <property type="term" value="F:oxidoreductase activity"/>
    <property type="evidence" value="ECO:0007669"/>
    <property type="project" value="UniProtKB-KW"/>
</dbReference>
<keyword evidence="5" id="KW-1185">Reference proteome</keyword>
<evidence type="ECO:0000256" key="1">
    <source>
        <dbReference type="ARBA" id="ARBA00008056"/>
    </source>
</evidence>
<comment type="similarity">
    <text evidence="1 2">Belongs to the iron/ascorbate-dependent oxidoreductase family.</text>
</comment>
<dbReference type="Proteomes" id="UP000799324">
    <property type="component" value="Unassembled WGS sequence"/>
</dbReference>
<organism evidence="4 5">
    <name type="scientific">Lophiostoma macrostomum CBS 122681</name>
    <dbReference type="NCBI Taxonomy" id="1314788"/>
    <lineage>
        <taxon>Eukaryota</taxon>
        <taxon>Fungi</taxon>
        <taxon>Dikarya</taxon>
        <taxon>Ascomycota</taxon>
        <taxon>Pezizomycotina</taxon>
        <taxon>Dothideomycetes</taxon>
        <taxon>Pleosporomycetidae</taxon>
        <taxon>Pleosporales</taxon>
        <taxon>Lophiostomataceae</taxon>
        <taxon>Lophiostoma</taxon>
    </lineage>
</organism>
<dbReference type="Gene3D" id="2.60.120.330">
    <property type="entry name" value="B-lactam Antibiotic, Isopenicillin N Synthase, Chain"/>
    <property type="match status" value="1"/>
</dbReference>
<evidence type="ECO:0000259" key="3">
    <source>
        <dbReference type="PROSITE" id="PS51471"/>
    </source>
</evidence>
<dbReference type="PROSITE" id="PS51471">
    <property type="entry name" value="FE2OG_OXY"/>
    <property type="match status" value="1"/>
</dbReference>
<dbReference type="Pfam" id="PF03171">
    <property type="entry name" value="2OG-FeII_Oxy"/>
    <property type="match status" value="1"/>
</dbReference>
<keyword evidence="2" id="KW-0479">Metal-binding</keyword>
<dbReference type="InterPro" id="IPR005123">
    <property type="entry name" value="Oxoglu/Fe-dep_dioxygenase_dom"/>
</dbReference>
<feature type="domain" description="Fe2OG dioxygenase" evidence="3">
    <location>
        <begin position="187"/>
        <end position="296"/>
    </location>
</feature>
<dbReference type="OrthoDB" id="288590at2759"/>
<accession>A0A6A6SVX3</accession>
<proteinExistence type="inferred from homology"/>
<dbReference type="GO" id="GO:0046872">
    <property type="term" value="F:metal ion binding"/>
    <property type="evidence" value="ECO:0007669"/>
    <property type="project" value="UniProtKB-KW"/>
</dbReference>
<evidence type="ECO:0000256" key="2">
    <source>
        <dbReference type="RuleBase" id="RU003682"/>
    </source>
</evidence>
<keyword evidence="2" id="KW-0560">Oxidoreductase</keyword>
<dbReference type="AlphaFoldDB" id="A0A6A6SVX3"/>
<reference evidence="4" key="1">
    <citation type="journal article" date="2020" name="Stud. Mycol.">
        <title>101 Dothideomycetes genomes: a test case for predicting lifestyles and emergence of pathogens.</title>
        <authorList>
            <person name="Haridas S."/>
            <person name="Albert R."/>
            <person name="Binder M."/>
            <person name="Bloem J."/>
            <person name="Labutti K."/>
            <person name="Salamov A."/>
            <person name="Andreopoulos B."/>
            <person name="Baker S."/>
            <person name="Barry K."/>
            <person name="Bills G."/>
            <person name="Bluhm B."/>
            <person name="Cannon C."/>
            <person name="Castanera R."/>
            <person name="Culley D."/>
            <person name="Daum C."/>
            <person name="Ezra D."/>
            <person name="Gonzalez J."/>
            <person name="Henrissat B."/>
            <person name="Kuo A."/>
            <person name="Liang C."/>
            <person name="Lipzen A."/>
            <person name="Lutzoni F."/>
            <person name="Magnuson J."/>
            <person name="Mondo S."/>
            <person name="Nolan M."/>
            <person name="Ohm R."/>
            <person name="Pangilinan J."/>
            <person name="Park H.-J."/>
            <person name="Ramirez L."/>
            <person name="Alfaro M."/>
            <person name="Sun H."/>
            <person name="Tritt A."/>
            <person name="Yoshinaga Y."/>
            <person name="Zwiers L.-H."/>
            <person name="Turgeon B."/>
            <person name="Goodwin S."/>
            <person name="Spatafora J."/>
            <person name="Crous P."/>
            <person name="Grigoriev I."/>
        </authorList>
    </citation>
    <scope>NUCLEOTIDE SEQUENCE</scope>
    <source>
        <strain evidence="4">CBS 122681</strain>
    </source>
</reference>
<name>A0A6A6SVX3_9PLEO</name>